<dbReference type="PRINTS" id="PR00838">
    <property type="entry name" value="V5ALLERGEN"/>
</dbReference>
<keyword evidence="3" id="KW-0645">Protease</keyword>
<comment type="caution">
    <text evidence="3">The sequence shown here is derived from an EMBL/GenBank/DDBJ whole genome shotgun (WGS) entry which is preliminary data.</text>
</comment>
<dbReference type="GO" id="GO:0006508">
    <property type="term" value="P:proteolysis"/>
    <property type="evidence" value="ECO:0007669"/>
    <property type="project" value="UniProtKB-KW"/>
</dbReference>
<dbReference type="AlphaFoldDB" id="A0A1E3LV81"/>
<keyword evidence="4" id="KW-1185">Reference proteome</keyword>
<dbReference type="PROSITE" id="PS51257">
    <property type="entry name" value="PROKAR_LIPOPROTEIN"/>
    <property type="match status" value="1"/>
</dbReference>
<proteinExistence type="predicted"/>
<dbReference type="InterPro" id="IPR018244">
    <property type="entry name" value="Allrgn_V5/Tpx1_CS"/>
</dbReference>
<keyword evidence="1" id="KW-0732">Signal</keyword>
<dbReference type="PROSITE" id="PS01010">
    <property type="entry name" value="CRISP_2"/>
    <property type="match status" value="1"/>
</dbReference>
<evidence type="ECO:0000256" key="1">
    <source>
        <dbReference type="SAM" id="SignalP"/>
    </source>
</evidence>
<dbReference type="InterPro" id="IPR001283">
    <property type="entry name" value="CRISP-related"/>
</dbReference>
<gene>
    <name evidence="3" type="ORF">BFL28_01495</name>
</gene>
<keyword evidence="3" id="KW-0378">Hydrolase</keyword>
<dbReference type="PROSITE" id="PS01009">
    <property type="entry name" value="CRISP_1"/>
    <property type="match status" value="1"/>
</dbReference>
<feature type="chain" id="PRO_5009132182" evidence="1">
    <location>
        <begin position="27"/>
        <end position="193"/>
    </location>
</feature>
<protein>
    <submittedName>
        <fullName evidence="3">Serine protease</fullName>
    </submittedName>
</protein>
<evidence type="ECO:0000313" key="3">
    <source>
        <dbReference type="EMBL" id="ODP37681.1"/>
    </source>
</evidence>
<dbReference type="InterPro" id="IPR035940">
    <property type="entry name" value="CAP_sf"/>
</dbReference>
<dbReference type="SMART" id="SM00198">
    <property type="entry name" value="SCP"/>
    <property type="match status" value="1"/>
</dbReference>
<dbReference type="OrthoDB" id="9794228at2"/>
<evidence type="ECO:0000313" key="4">
    <source>
        <dbReference type="Proteomes" id="UP000094487"/>
    </source>
</evidence>
<sequence length="193" mass="21855">MRASRAIRKMLLLPLLILAACTPEQEALPPRVTEPRAFEGNAPRGAPLLRRAMLTLHNAARASVRAPELAWDEGLARDAQAYARDLAQRSVFEHSRQPRGNPPQGENLWMGTRGAYRYDEMAQHWIDEQRFFINNAIPNVSRSGRFEDVGHYTQIIWRSTTRVGCGFASNRRDDYLVCRYTPAGNLLGQRAVP</sequence>
<name>A0A1E3LV81_9SPHN</name>
<dbReference type="InterPro" id="IPR014044">
    <property type="entry name" value="CAP_dom"/>
</dbReference>
<dbReference type="Gene3D" id="3.40.33.10">
    <property type="entry name" value="CAP"/>
    <property type="match status" value="1"/>
</dbReference>
<dbReference type="EMBL" id="MDDS01000024">
    <property type="protein sequence ID" value="ODP37681.1"/>
    <property type="molecule type" value="Genomic_DNA"/>
</dbReference>
<evidence type="ECO:0000259" key="2">
    <source>
        <dbReference type="SMART" id="SM00198"/>
    </source>
</evidence>
<reference evidence="3 4" key="1">
    <citation type="submission" date="2016-08" db="EMBL/GenBank/DDBJ databases">
        <title>Draft genome of the agarase producing Sphingomonas sp. MCT13.</title>
        <authorList>
            <person name="D'Andrea M.M."/>
            <person name="Rossolini G.M."/>
            <person name="Thaller M.C."/>
        </authorList>
    </citation>
    <scope>NUCLEOTIDE SEQUENCE [LARGE SCALE GENOMIC DNA]</scope>
    <source>
        <strain evidence="3 4">MCT13</strain>
    </source>
</reference>
<dbReference type="Pfam" id="PF00188">
    <property type="entry name" value="CAP"/>
    <property type="match status" value="1"/>
</dbReference>
<dbReference type="Proteomes" id="UP000094487">
    <property type="component" value="Unassembled WGS sequence"/>
</dbReference>
<feature type="signal peptide" evidence="1">
    <location>
        <begin position="1"/>
        <end position="26"/>
    </location>
</feature>
<dbReference type="PRINTS" id="PR00837">
    <property type="entry name" value="V5TPXLIKE"/>
</dbReference>
<dbReference type="PANTHER" id="PTHR10334">
    <property type="entry name" value="CYSTEINE-RICH SECRETORY PROTEIN-RELATED"/>
    <property type="match status" value="1"/>
</dbReference>
<dbReference type="GO" id="GO:0005576">
    <property type="term" value="C:extracellular region"/>
    <property type="evidence" value="ECO:0007669"/>
    <property type="project" value="InterPro"/>
</dbReference>
<feature type="domain" description="SCP" evidence="2">
    <location>
        <begin position="48"/>
        <end position="188"/>
    </location>
</feature>
<dbReference type="InterPro" id="IPR002413">
    <property type="entry name" value="V5_allergen-like"/>
</dbReference>
<accession>A0A1E3LV81</accession>
<dbReference type="GO" id="GO:0008233">
    <property type="term" value="F:peptidase activity"/>
    <property type="evidence" value="ECO:0007669"/>
    <property type="project" value="UniProtKB-KW"/>
</dbReference>
<organism evidence="3 4">
    <name type="scientific">Sphingomonas turrisvirgatae</name>
    <dbReference type="NCBI Taxonomy" id="1888892"/>
    <lineage>
        <taxon>Bacteria</taxon>
        <taxon>Pseudomonadati</taxon>
        <taxon>Pseudomonadota</taxon>
        <taxon>Alphaproteobacteria</taxon>
        <taxon>Sphingomonadales</taxon>
        <taxon>Sphingomonadaceae</taxon>
        <taxon>Sphingomonas</taxon>
    </lineage>
</organism>
<dbReference type="SUPFAM" id="SSF55797">
    <property type="entry name" value="PR-1-like"/>
    <property type="match status" value="1"/>
</dbReference>
<dbReference type="STRING" id="1888892.BFL28_01495"/>